<organism evidence="1 2">
    <name type="scientific">Symbiodinium pilosum</name>
    <name type="common">Dinoflagellate</name>
    <dbReference type="NCBI Taxonomy" id="2952"/>
    <lineage>
        <taxon>Eukaryota</taxon>
        <taxon>Sar</taxon>
        <taxon>Alveolata</taxon>
        <taxon>Dinophyceae</taxon>
        <taxon>Suessiales</taxon>
        <taxon>Symbiodiniaceae</taxon>
        <taxon>Symbiodinium</taxon>
    </lineage>
</organism>
<name>A0A812Q1L4_SYMPI</name>
<evidence type="ECO:0000313" key="1">
    <source>
        <dbReference type="EMBL" id="CAE7370181.1"/>
    </source>
</evidence>
<keyword evidence="2" id="KW-1185">Reference proteome</keyword>
<dbReference type="EMBL" id="CAJNIZ010015169">
    <property type="protein sequence ID" value="CAE7370181.1"/>
    <property type="molecule type" value="Genomic_DNA"/>
</dbReference>
<evidence type="ECO:0000313" key="2">
    <source>
        <dbReference type="Proteomes" id="UP000649617"/>
    </source>
</evidence>
<accession>A0A812Q1L4</accession>
<dbReference type="OrthoDB" id="445391at2759"/>
<protein>
    <submittedName>
        <fullName evidence="1">Uncharacterized protein</fullName>
    </submittedName>
</protein>
<dbReference type="AlphaFoldDB" id="A0A812Q1L4"/>
<comment type="caution">
    <text evidence="1">The sequence shown here is derived from an EMBL/GenBank/DDBJ whole genome shotgun (WGS) entry which is preliminary data.</text>
</comment>
<proteinExistence type="predicted"/>
<reference evidence="1" key="1">
    <citation type="submission" date="2021-02" db="EMBL/GenBank/DDBJ databases">
        <authorList>
            <person name="Dougan E. K."/>
            <person name="Rhodes N."/>
            <person name="Thang M."/>
            <person name="Chan C."/>
        </authorList>
    </citation>
    <scope>NUCLEOTIDE SEQUENCE</scope>
</reference>
<dbReference type="Proteomes" id="UP000649617">
    <property type="component" value="Unassembled WGS sequence"/>
</dbReference>
<gene>
    <name evidence="1" type="ORF">SPIL2461_LOCUS8987</name>
</gene>
<sequence>MKYGLAIELDDFTRKVDSLCRAQLGGSEDLDPCAVVSCMNNVKELRFRTRDGKKSLALQLEPHVLKTFEDLVKEVNLMMGTACAVATVSLPHFSRAVAVFRQDYARPGALVGRSYDLSTEPLITFVAQEFRSAHL</sequence>